<dbReference type="EMBL" id="MT145191">
    <property type="protein sequence ID" value="QJI04899.1"/>
    <property type="molecule type" value="Genomic_DNA"/>
</dbReference>
<proteinExistence type="predicted"/>
<evidence type="ECO:0000313" key="2">
    <source>
        <dbReference type="EMBL" id="QJA67834.1"/>
    </source>
</evidence>
<accession>A0A6H1ZDB0</accession>
<dbReference type="EMBL" id="MT141576">
    <property type="protein sequence ID" value="QJA67834.1"/>
    <property type="molecule type" value="Genomic_DNA"/>
</dbReference>
<dbReference type="AlphaFoldDB" id="A0A6H1ZDB0"/>
<organism evidence="1">
    <name type="scientific">viral metagenome</name>
    <dbReference type="NCBI Taxonomy" id="1070528"/>
    <lineage>
        <taxon>unclassified sequences</taxon>
        <taxon>metagenomes</taxon>
        <taxon>organismal metagenomes</taxon>
    </lineage>
</organism>
<name>A0A6H1ZDB0_9ZZZZ</name>
<evidence type="ECO:0000313" key="3">
    <source>
        <dbReference type="EMBL" id="QJI04899.1"/>
    </source>
</evidence>
<evidence type="ECO:0000313" key="1">
    <source>
        <dbReference type="EMBL" id="QJA45255.1"/>
    </source>
</evidence>
<gene>
    <name evidence="3" type="ORF">MM415A00124_0074</name>
    <name evidence="2" type="ORF">MM415B00156_0074</name>
    <name evidence="1" type="ORF">TM448A00198_0070</name>
</gene>
<protein>
    <submittedName>
        <fullName evidence="1">Uncharacterized protein</fullName>
    </submittedName>
</protein>
<sequence length="181" mass="19448">MTRLLSMVSGWKGYAILAAAMLAIGFGSGWTIRDWKAGAEATKAAKAETKQAVRVIYRERAQADVTSAVETKAVEAQVQIRTVTKTIVERVPIYVTPDDDSRCVVPVGFVRIHDAAASGNPLPESPGELDGRAAASEASSVTLSRLAEVTAENYGTYQAVARQLSDLQDWIRQQQAVTNAP</sequence>
<reference evidence="1" key="1">
    <citation type="submission" date="2020-03" db="EMBL/GenBank/DDBJ databases">
        <title>The deep terrestrial virosphere.</title>
        <authorList>
            <person name="Holmfeldt K."/>
            <person name="Nilsson E."/>
            <person name="Simone D."/>
            <person name="Lopez-Fernandez M."/>
            <person name="Wu X."/>
            <person name="de Brujin I."/>
            <person name="Lundin D."/>
            <person name="Andersson A."/>
            <person name="Bertilsson S."/>
            <person name="Dopson M."/>
        </authorList>
    </citation>
    <scope>NUCLEOTIDE SEQUENCE</scope>
    <source>
        <strain evidence="3">MM415A00124</strain>
        <strain evidence="2">MM415B00156</strain>
        <strain evidence="1">TM448A00198</strain>
    </source>
</reference>
<dbReference type="EMBL" id="MT143987">
    <property type="protein sequence ID" value="QJA45255.1"/>
    <property type="molecule type" value="Genomic_DNA"/>
</dbReference>